<dbReference type="STRING" id="1182545.A0A072PGJ4"/>
<keyword evidence="5" id="KW-0539">Nucleus</keyword>
<protein>
    <recommendedName>
        <fullName evidence="8">Transcription factor domain-containing protein</fullName>
    </recommendedName>
</protein>
<evidence type="ECO:0008006" key="8">
    <source>
        <dbReference type="Google" id="ProtNLM"/>
    </source>
</evidence>
<dbReference type="PANTHER" id="PTHR31845:SF10">
    <property type="entry name" value="ZN(II)2CYS6 TRANSCRIPTION FACTOR (EUROFUNG)"/>
    <property type="match status" value="1"/>
</dbReference>
<comment type="subcellular location">
    <subcellularLocation>
        <location evidence="1">Nucleus</location>
    </subcellularLocation>
</comment>
<comment type="caution">
    <text evidence="6">The sequence shown here is derived from an EMBL/GenBank/DDBJ whole genome shotgun (WGS) entry which is preliminary data.</text>
</comment>
<evidence type="ECO:0000256" key="3">
    <source>
        <dbReference type="ARBA" id="ARBA00023125"/>
    </source>
</evidence>
<evidence type="ECO:0000256" key="4">
    <source>
        <dbReference type="ARBA" id="ARBA00023163"/>
    </source>
</evidence>
<sequence>MLQGLLVLIAWYQFYNHFNPQLMNLLHLCIALTIDLGLNRPQSLGQWQLRVVIDTTSLLHGKGVSQGLRTTDEHRALLGVYFLCAKLSYAFKRLDPMRYTQHLEDCCQFLLTEAEYPSDITLVQHVRLQHILEKYMPDAMGLSALSVPVRSFVKCFEEDIKNFKQSVPRDLLPSAHLEIHILSAQIGLYEFVQTADLDPLIHRIEAWYACLNCISQYWDLFLAEPSENLPTLTFISWLHTIQPLLMLAKLSFLITDGWDLDFVRTKWAFGAFIDRLAEKLESVTRTDVSHTHRTVGARFNMYAEKMRMCKRWYESKIRAENAVKASEAAATLPERPVPNPPSPDIPFQDLFDGLEDGMWQDFMYDWAIPTQF</sequence>
<dbReference type="GO" id="GO:0000976">
    <property type="term" value="F:transcription cis-regulatory region binding"/>
    <property type="evidence" value="ECO:0007669"/>
    <property type="project" value="TreeGrafter"/>
</dbReference>
<dbReference type="PANTHER" id="PTHR31845">
    <property type="entry name" value="FINGER DOMAIN PROTEIN, PUTATIVE-RELATED"/>
    <property type="match status" value="1"/>
</dbReference>
<gene>
    <name evidence="6" type="ORF">A1O9_03705</name>
</gene>
<dbReference type="VEuPathDB" id="FungiDB:A1O9_03705"/>
<dbReference type="AlphaFoldDB" id="A0A072PGJ4"/>
<reference evidence="6 7" key="1">
    <citation type="submission" date="2013-03" db="EMBL/GenBank/DDBJ databases">
        <title>The Genome Sequence of Exophiala aquamarina CBS 119918.</title>
        <authorList>
            <consortium name="The Broad Institute Genomics Platform"/>
            <person name="Cuomo C."/>
            <person name="de Hoog S."/>
            <person name="Gorbushina A."/>
            <person name="Walker B."/>
            <person name="Young S.K."/>
            <person name="Zeng Q."/>
            <person name="Gargeya S."/>
            <person name="Fitzgerald M."/>
            <person name="Haas B."/>
            <person name="Abouelleil A."/>
            <person name="Allen A.W."/>
            <person name="Alvarado L."/>
            <person name="Arachchi H.M."/>
            <person name="Berlin A.M."/>
            <person name="Chapman S.B."/>
            <person name="Gainer-Dewar J."/>
            <person name="Goldberg J."/>
            <person name="Griggs A."/>
            <person name="Gujja S."/>
            <person name="Hansen M."/>
            <person name="Howarth C."/>
            <person name="Imamovic A."/>
            <person name="Ireland A."/>
            <person name="Larimer J."/>
            <person name="McCowan C."/>
            <person name="Murphy C."/>
            <person name="Pearson M."/>
            <person name="Poon T.W."/>
            <person name="Priest M."/>
            <person name="Roberts A."/>
            <person name="Saif S."/>
            <person name="Shea T."/>
            <person name="Sisk P."/>
            <person name="Sykes S."/>
            <person name="Wortman J."/>
            <person name="Nusbaum C."/>
            <person name="Birren B."/>
        </authorList>
    </citation>
    <scope>NUCLEOTIDE SEQUENCE [LARGE SCALE GENOMIC DNA]</scope>
    <source>
        <strain evidence="6 7">CBS 119918</strain>
    </source>
</reference>
<evidence type="ECO:0000313" key="7">
    <source>
        <dbReference type="Proteomes" id="UP000027920"/>
    </source>
</evidence>
<evidence type="ECO:0000256" key="1">
    <source>
        <dbReference type="ARBA" id="ARBA00004123"/>
    </source>
</evidence>
<dbReference type="Proteomes" id="UP000027920">
    <property type="component" value="Unassembled WGS sequence"/>
</dbReference>
<keyword evidence="7" id="KW-1185">Reference proteome</keyword>
<evidence type="ECO:0000256" key="2">
    <source>
        <dbReference type="ARBA" id="ARBA00023015"/>
    </source>
</evidence>
<dbReference type="GO" id="GO:0000981">
    <property type="term" value="F:DNA-binding transcription factor activity, RNA polymerase II-specific"/>
    <property type="evidence" value="ECO:0007669"/>
    <property type="project" value="TreeGrafter"/>
</dbReference>
<accession>A0A072PGJ4</accession>
<dbReference type="GO" id="GO:0005634">
    <property type="term" value="C:nucleus"/>
    <property type="evidence" value="ECO:0007669"/>
    <property type="project" value="UniProtKB-SubCell"/>
</dbReference>
<dbReference type="GeneID" id="25278639"/>
<organism evidence="6 7">
    <name type="scientific">Exophiala aquamarina CBS 119918</name>
    <dbReference type="NCBI Taxonomy" id="1182545"/>
    <lineage>
        <taxon>Eukaryota</taxon>
        <taxon>Fungi</taxon>
        <taxon>Dikarya</taxon>
        <taxon>Ascomycota</taxon>
        <taxon>Pezizomycotina</taxon>
        <taxon>Eurotiomycetes</taxon>
        <taxon>Chaetothyriomycetidae</taxon>
        <taxon>Chaetothyriales</taxon>
        <taxon>Herpotrichiellaceae</taxon>
        <taxon>Exophiala</taxon>
    </lineage>
</organism>
<evidence type="ECO:0000256" key="5">
    <source>
        <dbReference type="ARBA" id="ARBA00023242"/>
    </source>
</evidence>
<dbReference type="RefSeq" id="XP_013261452.1">
    <property type="nucleotide sequence ID" value="XM_013405998.1"/>
</dbReference>
<name>A0A072PGJ4_9EURO</name>
<keyword evidence="3" id="KW-0238">DNA-binding</keyword>
<keyword evidence="4" id="KW-0804">Transcription</keyword>
<dbReference type="OrthoDB" id="5226580at2759"/>
<proteinExistence type="predicted"/>
<keyword evidence="2" id="KW-0805">Transcription regulation</keyword>
<dbReference type="EMBL" id="AMGV01000003">
    <property type="protein sequence ID" value="KEF58862.1"/>
    <property type="molecule type" value="Genomic_DNA"/>
</dbReference>
<evidence type="ECO:0000313" key="6">
    <source>
        <dbReference type="EMBL" id="KEF58862.1"/>
    </source>
</evidence>
<dbReference type="HOGENOM" id="CLU_663918_0_0_1"/>
<dbReference type="InterPro" id="IPR051089">
    <property type="entry name" value="prtT"/>
</dbReference>